<dbReference type="InterPro" id="IPR008983">
    <property type="entry name" value="Tumour_necrosis_fac-like_dom"/>
</dbReference>
<protein>
    <recommendedName>
        <fullName evidence="4">C1q domain-containing protein</fullName>
    </recommendedName>
</protein>
<dbReference type="EMBL" id="JAVDVI010000004">
    <property type="protein sequence ID" value="MDR6967336.1"/>
    <property type="molecule type" value="Genomic_DNA"/>
</dbReference>
<feature type="chain" id="PRO_5045291553" description="C1q domain-containing protein" evidence="1">
    <location>
        <begin position="24"/>
        <end position="282"/>
    </location>
</feature>
<dbReference type="Proteomes" id="UP001255185">
    <property type="component" value="Unassembled WGS sequence"/>
</dbReference>
<gene>
    <name evidence="2" type="ORF">J2X31_001343</name>
</gene>
<comment type="caution">
    <text evidence="2">The sequence shown here is derived from an EMBL/GenBank/DDBJ whole genome shotgun (WGS) entry which is preliminary data.</text>
</comment>
<evidence type="ECO:0000313" key="3">
    <source>
        <dbReference type="Proteomes" id="UP001255185"/>
    </source>
</evidence>
<dbReference type="Gene3D" id="2.60.120.40">
    <property type="match status" value="1"/>
</dbReference>
<organism evidence="2 3">
    <name type="scientific">Flavobacterium arsenatis</name>
    <dbReference type="NCBI Taxonomy" id="1484332"/>
    <lineage>
        <taxon>Bacteria</taxon>
        <taxon>Pseudomonadati</taxon>
        <taxon>Bacteroidota</taxon>
        <taxon>Flavobacteriia</taxon>
        <taxon>Flavobacteriales</taxon>
        <taxon>Flavobacteriaceae</taxon>
        <taxon>Flavobacterium</taxon>
    </lineage>
</organism>
<dbReference type="SUPFAM" id="SSF49842">
    <property type="entry name" value="TNF-like"/>
    <property type="match status" value="1"/>
</dbReference>
<evidence type="ECO:0008006" key="4">
    <source>
        <dbReference type="Google" id="ProtNLM"/>
    </source>
</evidence>
<evidence type="ECO:0000256" key="1">
    <source>
        <dbReference type="SAM" id="SignalP"/>
    </source>
</evidence>
<dbReference type="RefSeq" id="WP_310025423.1">
    <property type="nucleotide sequence ID" value="NZ_JAVDVI010000004.1"/>
</dbReference>
<keyword evidence="3" id="KW-1185">Reference proteome</keyword>
<keyword evidence="1" id="KW-0732">Signal</keyword>
<name>A0ABU1TMZ2_9FLAO</name>
<sequence length="282" mass="29793">MYRISIYIFICLLALFPFQQGFSQTGVGTLNPQGALRIDGAKDNNPVGAPTVAQAANDVMVTTSGQLGVGVVNPVTKVDLRSATNRGIIGVGPNTQTAVAAGAGAIRYFTATGLLHYSDGENWIPLPLSAPPKALVLANKSVAQSISQNSTTQYVTSWLGVTDSGGHFNHGTGIFTAPRDGFYVVSFSVTIDSNTIPNNTRFETIIESNTATDNIQTFKSVNSYPAFQSGTTANRVAGNCSAIFNLKAGNTIRFRIWHNLGGNRAISTINNGTDNSISISEL</sequence>
<reference evidence="2 3" key="1">
    <citation type="submission" date="2023-07" db="EMBL/GenBank/DDBJ databases">
        <title>Sorghum-associated microbial communities from plants grown in Nebraska, USA.</title>
        <authorList>
            <person name="Schachtman D."/>
        </authorList>
    </citation>
    <scope>NUCLEOTIDE SEQUENCE [LARGE SCALE GENOMIC DNA]</scope>
    <source>
        <strain evidence="2 3">3773</strain>
    </source>
</reference>
<feature type="signal peptide" evidence="1">
    <location>
        <begin position="1"/>
        <end position="23"/>
    </location>
</feature>
<proteinExistence type="predicted"/>
<evidence type="ECO:0000313" key="2">
    <source>
        <dbReference type="EMBL" id="MDR6967336.1"/>
    </source>
</evidence>
<accession>A0ABU1TMZ2</accession>